<dbReference type="Proteomes" id="UP001454036">
    <property type="component" value="Unassembled WGS sequence"/>
</dbReference>
<gene>
    <name evidence="3" type="ORF">LIER_35230</name>
</gene>
<feature type="compositionally biased region" description="Basic and acidic residues" evidence="1">
    <location>
        <begin position="42"/>
        <end position="56"/>
    </location>
</feature>
<organism evidence="3 4">
    <name type="scientific">Lithospermum erythrorhizon</name>
    <name type="common">Purple gromwell</name>
    <name type="synonym">Lithospermum officinale var. erythrorhizon</name>
    <dbReference type="NCBI Taxonomy" id="34254"/>
    <lineage>
        <taxon>Eukaryota</taxon>
        <taxon>Viridiplantae</taxon>
        <taxon>Streptophyta</taxon>
        <taxon>Embryophyta</taxon>
        <taxon>Tracheophyta</taxon>
        <taxon>Spermatophyta</taxon>
        <taxon>Magnoliopsida</taxon>
        <taxon>eudicotyledons</taxon>
        <taxon>Gunneridae</taxon>
        <taxon>Pentapetalae</taxon>
        <taxon>asterids</taxon>
        <taxon>lamiids</taxon>
        <taxon>Boraginales</taxon>
        <taxon>Boraginaceae</taxon>
        <taxon>Boraginoideae</taxon>
        <taxon>Lithospermeae</taxon>
        <taxon>Lithospermum</taxon>
    </lineage>
</organism>
<dbReference type="Pfam" id="PF03108">
    <property type="entry name" value="DBD_Tnp_Mut"/>
    <property type="match status" value="1"/>
</dbReference>
<dbReference type="InterPro" id="IPR004332">
    <property type="entry name" value="Transposase_MuDR"/>
</dbReference>
<reference evidence="3 4" key="1">
    <citation type="submission" date="2024-01" db="EMBL/GenBank/DDBJ databases">
        <title>The complete chloroplast genome sequence of Lithospermum erythrorhizon: insights into the phylogenetic relationship among Boraginaceae species and the maternal lineages of purple gromwells.</title>
        <authorList>
            <person name="Okada T."/>
            <person name="Watanabe K."/>
        </authorList>
    </citation>
    <scope>NUCLEOTIDE SEQUENCE [LARGE SCALE GENOMIC DNA]</scope>
</reference>
<protein>
    <recommendedName>
        <fullName evidence="2">Transposase MuDR plant domain-containing protein</fullName>
    </recommendedName>
</protein>
<accession>A0AAV3NM38</accession>
<dbReference type="EMBL" id="BAABME010015291">
    <property type="protein sequence ID" value="GAA0140414.1"/>
    <property type="molecule type" value="Genomic_DNA"/>
</dbReference>
<evidence type="ECO:0000313" key="3">
    <source>
        <dbReference type="EMBL" id="GAA0140414.1"/>
    </source>
</evidence>
<keyword evidence="4" id="KW-1185">Reference proteome</keyword>
<dbReference type="PANTHER" id="PTHR31973">
    <property type="entry name" value="POLYPROTEIN, PUTATIVE-RELATED"/>
    <property type="match status" value="1"/>
</dbReference>
<feature type="domain" description="Transposase MuDR plant" evidence="2">
    <location>
        <begin position="77"/>
        <end position="140"/>
    </location>
</feature>
<name>A0AAV3NM38_LITER</name>
<evidence type="ECO:0000313" key="4">
    <source>
        <dbReference type="Proteomes" id="UP001454036"/>
    </source>
</evidence>
<dbReference type="PANTHER" id="PTHR31973:SF187">
    <property type="entry name" value="MUTATOR TRANSPOSASE MUDRA PROTEIN"/>
    <property type="match status" value="1"/>
</dbReference>
<sequence>MNVDQGVEEGGSASHHTKFFSSRVHEQLEVVDGDIDLGSDNEDLRNDKSSSDDERAGSRLDSFLKYNRKTDDRHPKFALGMLFGSREELKSAIDTYSIKIVREIRYVKNEKKRVRVVCKDKECEWFIYAKQLSGETGLQIRKWHLDHTCMHVYDNKTLKSSWLVRHYKKKAKATALKSIYGDEDKKFERLWDYYIEVIETNPGTSCYVKTIENEEGAGIFQRWYMCCASCKEGFRSGCINIVGVDGCFLKTKRGGQLLVVVGIDSNKNIFLIAYGLVEVYNKNSWE</sequence>
<proteinExistence type="predicted"/>
<evidence type="ECO:0000256" key="1">
    <source>
        <dbReference type="SAM" id="MobiDB-lite"/>
    </source>
</evidence>
<dbReference type="AlphaFoldDB" id="A0AAV3NM38"/>
<evidence type="ECO:0000259" key="2">
    <source>
        <dbReference type="Pfam" id="PF03108"/>
    </source>
</evidence>
<feature type="region of interest" description="Disordered" evidence="1">
    <location>
        <begin position="35"/>
        <end position="56"/>
    </location>
</feature>
<comment type="caution">
    <text evidence="3">The sequence shown here is derived from an EMBL/GenBank/DDBJ whole genome shotgun (WGS) entry which is preliminary data.</text>
</comment>